<organism evidence="2 3">
    <name type="scientific">Bombiscardovia apis</name>
    <dbReference type="NCBI Taxonomy" id="2932182"/>
    <lineage>
        <taxon>Bacteria</taxon>
        <taxon>Bacillati</taxon>
        <taxon>Actinomycetota</taxon>
        <taxon>Actinomycetes</taxon>
        <taxon>Bifidobacteriales</taxon>
        <taxon>Bifidobacteriaceae</taxon>
        <taxon>Bombiscardovia</taxon>
    </lineage>
</organism>
<dbReference type="Proteomes" id="UP001321748">
    <property type="component" value="Chromosome"/>
</dbReference>
<keyword evidence="1" id="KW-0812">Transmembrane</keyword>
<keyword evidence="1" id="KW-0472">Membrane</keyword>
<name>A0ABN6SJR0_9BIFI</name>
<feature type="transmembrane region" description="Helical" evidence="1">
    <location>
        <begin position="342"/>
        <end position="359"/>
    </location>
</feature>
<proteinExistence type="predicted"/>
<feature type="transmembrane region" description="Helical" evidence="1">
    <location>
        <begin position="182"/>
        <end position="201"/>
    </location>
</feature>
<sequence length="406" mass="44003">MATQHSKAARRTHARPSLLLNHELRKLLGSPLLWVILLGMVVVNAGIAALTTSDLRAPYNLASQVQQSAGHRINATLKQEVASQPASNQRQRLSQLLGEEQDPYQSYEAKRLGRNAVYALQGDKHEQVGAFQRSMDADMEAKYERLGERAQHLASTAAGQDLYAGTATVDAHHELFEVEGRAVLWESIIVTLLIMVVLLGYERQQGVEPVLASTRTGRHLMRWKVLAGLLISLAACCLLNIATTGMFALFLDTRGVWGSSVSSSFNQLTTAFGSEPFITWFDCTVGGYWLANLGLELLAIAGLALLTAAIHTVVSSTMAAAGLSFLIVIAGYFVEFFAASRGAWGLFQVLSLTPGYLILTQGSWFTGMGLQALVPMQETISSLVALGIGAIVLGLGLHYYQKKDLL</sequence>
<evidence type="ECO:0000313" key="2">
    <source>
        <dbReference type="EMBL" id="BDR54910.1"/>
    </source>
</evidence>
<accession>A0ABN6SJR0</accession>
<feature type="transmembrane region" description="Helical" evidence="1">
    <location>
        <begin position="297"/>
        <end position="330"/>
    </location>
</feature>
<dbReference type="RefSeq" id="WP_317642417.1">
    <property type="nucleotide sequence ID" value="NZ_AP026800.1"/>
</dbReference>
<gene>
    <name evidence="2" type="ORF">KIMH_10210</name>
</gene>
<protein>
    <recommendedName>
        <fullName evidence="4">ABC-2 family transporter protein</fullName>
    </recommendedName>
</protein>
<dbReference type="EMBL" id="AP026800">
    <property type="protein sequence ID" value="BDR54910.1"/>
    <property type="molecule type" value="Genomic_DNA"/>
</dbReference>
<feature type="transmembrane region" description="Helical" evidence="1">
    <location>
        <begin position="32"/>
        <end position="51"/>
    </location>
</feature>
<feature type="transmembrane region" description="Helical" evidence="1">
    <location>
        <begin position="225"/>
        <end position="251"/>
    </location>
</feature>
<evidence type="ECO:0000256" key="1">
    <source>
        <dbReference type="SAM" id="Phobius"/>
    </source>
</evidence>
<evidence type="ECO:0000313" key="3">
    <source>
        <dbReference type="Proteomes" id="UP001321748"/>
    </source>
</evidence>
<keyword evidence="3" id="KW-1185">Reference proteome</keyword>
<evidence type="ECO:0008006" key="4">
    <source>
        <dbReference type="Google" id="ProtNLM"/>
    </source>
</evidence>
<keyword evidence="1" id="KW-1133">Transmembrane helix</keyword>
<feature type="transmembrane region" description="Helical" evidence="1">
    <location>
        <begin position="379"/>
        <end position="400"/>
    </location>
</feature>
<reference evidence="2 3" key="1">
    <citation type="journal article" date="2023" name="Microbiol. Spectr.">
        <title>Symbiosis of Carpenter Bees with Uncharacterized Lactic Acid Bacteria Showing NAD Auxotrophy.</title>
        <authorList>
            <person name="Kawasaki S."/>
            <person name="Ozawa K."/>
            <person name="Mori T."/>
            <person name="Yamamoto A."/>
            <person name="Ito M."/>
            <person name="Ohkuma M."/>
            <person name="Sakamoto M."/>
            <person name="Matsutani M."/>
        </authorList>
    </citation>
    <scope>NUCLEOTIDE SEQUENCE [LARGE SCALE GENOMIC DNA]</scope>
    <source>
        <strain evidence="2 3">KimH</strain>
    </source>
</reference>